<dbReference type="AlphaFoldDB" id="A0A167N8S0"/>
<reference evidence="4 5" key="1">
    <citation type="journal article" date="2016" name="Mol. Biol. Evol.">
        <title>Comparative Genomics of Early-Diverging Mushroom-Forming Fungi Provides Insights into the Origins of Lignocellulose Decay Capabilities.</title>
        <authorList>
            <person name="Nagy L.G."/>
            <person name="Riley R."/>
            <person name="Tritt A."/>
            <person name="Adam C."/>
            <person name="Daum C."/>
            <person name="Floudas D."/>
            <person name="Sun H."/>
            <person name="Yadav J.S."/>
            <person name="Pangilinan J."/>
            <person name="Larsson K.H."/>
            <person name="Matsuura K."/>
            <person name="Barry K."/>
            <person name="Labutti K."/>
            <person name="Kuo R."/>
            <person name="Ohm R.A."/>
            <person name="Bhattacharya S.S."/>
            <person name="Shirouzu T."/>
            <person name="Yoshinaga Y."/>
            <person name="Martin F.M."/>
            <person name="Grigoriev I.V."/>
            <person name="Hibbett D.S."/>
        </authorList>
    </citation>
    <scope>NUCLEOTIDE SEQUENCE [LARGE SCALE GENOMIC DNA]</scope>
    <source>
        <strain evidence="4 5">TUFC12733</strain>
    </source>
</reference>
<keyword evidence="1" id="KW-0547">Nucleotide-binding</keyword>
<dbReference type="InterPro" id="IPR051681">
    <property type="entry name" value="Ser/Thr_Kinases-Pseudokinases"/>
</dbReference>
<dbReference type="Proteomes" id="UP000076738">
    <property type="component" value="Unassembled WGS sequence"/>
</dbReference>
<keyword evidence="2" id="KW-0067">ATP-binding</keyword>
<dbReference type="OrthoDB" id="346907at2759"/>
<dbReference type="STRING" id="1330018.A0A167N8S0"/>
<dbReference type="PANTHER" id="PTHR44329:SF298">
    <property type="entry name" value="MIXED LINEAGE KINASE DOMAIN-LIKE PROTEIN"/>
    <property type="match status" value="1"/>
</dbReference>
<dbReference type="InterPro" id="IPR000719">
    <property type="entry name" value="Prot_kinase_dom"/>
</dbReference>
<proteinExistence type="predicted"/>
<dbReference type="Gene3D" id="1.10.510.10">
    <property type="entry name" value="Transferase(Phosphotransferase) domain 1"/>
    <property type="match status" value="1"/>
</dbReference>
<gene>
    <name evidence="4" type="ORF">CALVIDRAFT_479978</name>
</gene>
<sequence>REAFTWQRLHHINIVPFLGIADYAKIRPGVIPQLCLVSPWMAGGNIMDYLKTNPTASPFPLMMGIVEAVSYLHSLPSGPIVHGDLKGNNILMDVRGSVPIARLIDFGLAQIMEAGMEDDAGTTSTGYNGNARWLAFERLLPERYGLRQAETKTTVSDIFELMRTFFEVRNRLNALRSWLTHRLDSDRRAAV</sequence>
<dbReference type="Pfam" id="PF00069">
    <property type="entry name" value="Pkinase"/>
    <property type="match status" value="1"/>
</dbReference>
<protein>
    <submittedName>
        <fullName evidence="4">Kinase-like protein</fullName>
    </submittedName>
</protein>
<dbReference type="EMBL" id="KV417279">
    <property type="protein sequence ID" value="KZO97461.1"/>
    <property type="molecule type" value="Genomic_DNA"/>
</dbReference>
<keyword evidence="4" id="KW-0808">Transferase</keyword>
<accession>A0A167N8S0</accession>
<name>A0A167N8S0_CALVF</name>
<dbReference type="PROSITE" id="PS00108">
    <property type="entry name" value="PROTEIN_KINASE_ST"/>
    <property type="match status" value="1"/>
</dbReference>
<feature type="non-terminal residue" evidence="4">
    <location>
        <position position="1"/>
    </location>
</feature>
<dbReference type="GO" id="GO:0005524">
    <property type="term" value="F:ATP binding"/>
    <property type="evidence" value="ECO:0007669"/>
    <property type="project" value="UniProtKB-KW"/>
</dbReference>
<feature type="domain" description="Protein kinase" evidence="3">
    <location>
        <begin position="1"/>
        <end position="191"/>
    </location>
</feature>
<evidence type="ECO:0000313" key="5">
    <source>
        <dbReference type="Proteomes" id="UP000076738"/>
    </source>
</evidence>
<evidence type="ECO:0000313" key="4">
    <source>
        <dbReference type="EMBL" id="KZO97461.1"/>
    </source>
</evidence>
<dbReference type="InterPro" id="IPR011009">
    <property type="entry name" value="Kinase-like_dom_sf"/>
</dbReference>
<dbReference type="SUPFAM" id="SSF56112">
    <property type="entry name" value="Protein kinase-like (PK-like)"/>
    <property type="match status" value="1"/>
</dbReference>
<evidence type="ECO:0000256" key="2">
    <source>
        <dbReference type="ARBA" id="ARBA00022840"/>
    </source>
</evidence>
<dbReference type="InterPro" id="IPR008271">
    <property type="entry name" value="Ser/Thr_kinase_AS"/>
</dbReference>
<dbReference type="PANTHER" id="PTHR44329">
    <property type="entry name" value="SERINE/THREONINE-PROTEIN KINASE TNNI3K-RELATED"/>
    <property type="match status" value="1"/>
</dbReference>
<dbReference type="PROSITE" id="PS50011">
    <property type="entry name" value="PROTEIN_KINASE_DOM"/>
    <property type="match status" value="1"/>
</dbReference>
<evidence type="ECO:0000259" key="3">
    <source>
        <dbReference type="PROSITE" id="PS50011"/>
    </source>
</evidence>
<keyword evidence="5" id="KW-1185">Reference proteome</keyword>
<keyword evidence="4" id="KW-0418">Kinase</keyword>
<organism evidence="4 5">
    <name type="scientific">Calocera viscosa (strain TUFC12733)</name>
    <dbReference type="NCBI Taxonomy" id="1330018"/>
    <lineage>
        <taxon>Eukaryota</taxon>
        <taxon>Fungi</taxon>
        <taxon>Dikarya</taxon>
        <taxon>Basidiomycota</taxon>
        <taxon>Agaricomycotina</taxon>
        <taxon>Dacrymycetes</taxon>
        <taxon>Dacrymycetales</taxon>
        <taxon>Dacrymycetaceae</taxon>
        <taxon>Calocera</taxon>
    </lineage>
</organism>
<dbReference type="GO" id="GO:0004674">
    <property type="term" value="F:protein serine/threonine kinase activity"/>
    <property type="evidence" value="ECO:0007669"/>
    <property type="project" value="TreeGrafter"/>
</dbReference>
<dbReference type="SMART" id="SM00220">
    <property type="entry name" value="S_TKc"/>
    <property type="match status" value="1"/>
</dbReference>
<evidence type="ECO:0000256" key="1">
    <source>
        <dbReference type="ARBA" id="ARBA00022741"/>
    </source>
</evidence>